<organism evidence="1">
    <name type="scientific">Brugia timori</name>
    <dbReference type="NCBI Taxonomy" id="42155"/>
    <lineage>
        <taxon>Eukaryota</taxon>
        <taxon>Metazoa</taxon>
        <taxon>Ecdysozoa</taxon>
        <taxon>Nematoda</taxon>
        <taxon>Chromadorea</taxon>
        <taxon>Rhabditida</taxon>
        <taxon>Spirurina</taxon>
        <taxon>Spiruromorpha</taxon>
        <taxon>Filarioidea</taxon>
        <taxon>Onchocercidae</taxon>
        <taxon>Brugia</taxon>
    </lineage>
</organism>
<sequence>MSSKNRLFTFLTISHQSVSNLADVSPKSLFSKNSSNKSQTDLKNRIKKHRKILKRFEDGTEGKFELRLESIFSIKLVLRLKLSGLKYTKNSFSFLDISFKLLYDSAMRDANAVNSGPR</sequence>
<proteinExistence type="predicted"/>
<protein>
    <submittedName>
        <fullName evidence="1">Uncharacterized protein</fullName>
    </submittedName>
</protein>
<dbReference type="WBParaSite" id="BTMF_0001394201-mRNA-1">
    <property type="protein sequence ID" value="BTMF_0001394201-mRNA-1"/>
    <property type="gene ID" value="BTMF_0001394201"/>
</dbReference>
<dbReference type="AlphaFoldDB" id="A0A0R3R1Q5"/>
<evidence type="ECO:0000313" key="1">
    <source>
        <dbReference type="WBParaSite" id="BTMF_0001394201-mRNA-1"/>
    </source>
</evidence>
<accession>A0A0R3R1Q5</accession>
<name>A0A0R3R1Q5_9BILA</name>
<reference evidence="1" key="1">
    <citation type="submission" date="2017-02" db="UniProtKB">
        <authorList>
            <consortium name="WormBaseParasite"/>
        </authorList>
    </citation>
    <scope>IDENTIFICATION</scope>
</reference>